<name>A0A0A9QES8_ARUDO</name>
<organism evidence="1">
    <name type="scientific">Arundo donax</name>
    <name type="common">Giant reed</name>
    <name type="synonym">Donax arundinaceus</name>
    <dbReference type="NCBI Taxonomy" id="35708"/>
    <lineage>
        <taxon>Eukaryota</taxon>
        <taxon>Viridiplantae</taxon>
        <taxon>Streptophyta</taxon>
        <taxon>Embryophyta</taxon>
        <taxon>Tracheophyta</taxon>
        <taxon>Spermatophyta</taxon>
        <taxon>Magnoliopsida</taxon>
        <taxon>Liliopsida</taxon>
        <taxon>Poales</taxon>
        <taxon>Poaceae</taxon>
        <taxon>PACMAD clade</taxon>
        <taxon>Arundinoideae</taxon>
        <taxon>Arundineae</taxon>
        <taxon>Arundo</taxon>
    </lineage>
</organism>
<dbReference type="EMBL" id="GBRH01235726">
    <property type="protein sequence ID" value="JAD62169.1"/>
    <property type="molecule type" value="Transcribed_RNA"/>
</dbReference>
<evidence type="ECO:0000313" key="1">
    <source>
        <dbReference type="EMBL" id="JAD62169.1"/>
    </source>
</evidence>
<reference evidence="1" key="1">
    <citation type="submission" date="2014-09" db="EMBL/GenBank/DDBJ databases">
        <authorList>
            <person name="Magalhaes I.L.F."/>
            <person name="Oliveira U."/>
            <person name="Santos F.R."/>
            <person name="Vidigal T.H.D.A."/>
            <person name="Brescovit A.D."/>
            <person name="Santos A.J."/>
        </authorList>
    </citation>
    <scope>NUCLEOTIDE SEQUENCE</scope>
    <source>
        <tissue evidence="1">Shoot tissue taken approximately 20 cm above the soil surface</tissue>
    </source>
</reference>
<sequence length="20" mass="2315">MLITTHHRLPMLENIGCAYT</sequence>
<proteinExistence type="predicted"/>
<dbReference type="AlphaFoldDB" id="A0A0A9QES8"/>
<accession>A0A0A9QES8</accession>
<reference evidence="1" key="2">
    <citation type="journal article" date="2015" name="Data Brief">
        <title>Shoot transcriptome of the giant reed, Arundo donax.</title>
        <authorList>
            <person name="Barrero R.A."/>
            <person name="Guerrero F.D."/>
            <person name="Moolhuijzen P."/>
            <person name="Goolsby J.A."/>
            <person name="Tidwell J."/>
            <person name="Bellgard S.E."/>
            <person name="Bellgard M.I."/>
        </authorList>
    </citation>
    <scope>NUCLEOTIDE SEQUENCE</scope>
    <source>
        <tissue evidence="1">Shoot tissue taken approximately 20 cm above the soil surface</tissue>
    </source>
</reference>
<protein>
    <submittedName>
        <fullName evidence="1">Uncharacterized protein</fullName>
    </submittedName>
</protein>